<keyword evidence="4" id="KW-1185">Reference proteome</keyword>
<dbReference type="OrthoDB" id="3802848at2"/>
<dbReference type="Proteomes" id="UP000215005">
    <property type="component" value="Chromosome"/>
</dbReference>
<evidence type="ECO:0000313" key="3">
    <source>
        <dbReference type="EMBL" id="ASU81457.1"/>
    </source>
</evidence>
<evidence type="ECO:0000259" key="1">
    <source>
        <dbReference type="Pfam" id="PF00501"/>
    </source>
</evidence>
<protein>
    <submittedName>
        <fullName evidence="3">D-alanine--poly(Phosphoribitol) ligase</fullName>
    </submittedName>
</protein>
<dbReference type="PRINTS" id="PR00154">
    <property type="entry name" value="AMPBINDING"/>
</dbReference>
<dbReference type="AlphaFoldDB" id="A0A223S038"/>
<evidence type="ECO:0000313" key="4">
    <source>
        <dbReference type="Proteomes" id="UP000215005"/>
    </source>
</evidence>
<dbReference type="GO" id="GO:0016874">
    <property type="term" value="F:ligase activity"/>
    <property type="evidence" value="ECO:0007669"/>
    <property type="project" value="UniProtKB-KW"/>
</dbReference>
<dbReference type="NCBIfam" id="TIGR01733">
    <property type="entry name" value="AA-adenyl-dom"/>
    <property type="match status" value="1"/>
</dbReference>
<dbReference type="Pfam" id="PF13193">
    <property type="entry name" value="AMP-binding_C"/>
    <property type="match status" value="1"/>
</dbReference>
<dbReference type="InterPro" id="IPR020845">
    <property type="entry name" value="AMP-binding_CS"/>
</dbReference>
<dbReference type="Gene3D" id="3.30.300.30">
    <property type="match status" value="1"/>
</dbReference>
<dbReference type="InterPro" id="IPR000873">
    <property type="entry name" value="AMP-dep_synth/lig_dom"/>
</dbReference>
<feature type="domain" description="AMP-dependent synthetase/ligase" evidence="1">
    <location>
        <begin position="10"/>
        <end position="368"/>
    </location>
</feature>
<sequence>MRLDELVTAVVRRTPDAPAVVGPDGHMSYRELDTEADRVASVLAGLGTGVGDRVAIWMPKSARAVGVMQAVLRLGAAYVPVDPGAPLDRALRIIADCAPSAVVACARRSRALRDSPATIPAALLCTEHGDGPGWDAVESAHPHGYTRAHGGGDDLAYILYTSGSTGAPKGVCVSHANALAFVEWAAAELELRPADRLSCHAPFHFDLSVLDLYGSFRAGACVHLVAEDAAYAPQQLVRFLIEREITVWYSVPSVLILMARHGGLLETPLPALRAVVFAGEPYPLPHLRRLRAHLGNARLLNFYGPTETNVCAYFEVGEIPPDQVHPVPIGRACSGDEIWAVDDHGRPVGPGEEGELIVAGPTVMLGYWGAEPQRGRLYATGDRVVRREDGDYVYLGRRDGMVKVRGYRVELGEIEAVLQNHPAVADAAVVVAGEGVEARIVAYLVTEGTAPGLLEIKQHCADALPRYMIVDAIRCMGELPRNANGKVDRHSLAEDSAKERRPG</sequence>
<dbReference type="InterPro" id="IPR042099">
    <property type="entry name" value="ANL_N_sf"/>
</dbReference>
<proteinExistence type="predicted"/>
<organism evidence="3 4">
    <name type="scientific">Nocardiopsis gilva YIM 90087</name>
    <dbReference type="NCBI Taxonomy" id="1235441"/>
    <lineage>
        <taxon>Bacteria</taxon>
        <taxon>Bacillati</taxon>
        <taxon>Actinomycetota</taxon>
        <taxon>Actinomycetes</taxon>
        <taxon>Streptosporangiales</taxon>
        <taxon>Nocardiopsidaceae</taxon>
        <taxon>Nocardiopsis</taxon>
    </lineage>
</organism>
<dbReference type="PANTHER" id="PTHR45527">
    <property type="entry name" value="NONRIBOSOMAL PEPTIDE SYNTHETASE"/>
    <property type="match status" value="1"/>
</dbReference>
<dbReference type="Gene3D" id="3.40.50.12780">
    <property type="entry name" value="N-terminal domain of ligase-like"/>
    <property type="match status" value="1"/>
</dbReference>
<reference evidence="3 4" key="1">
    <citation type="submission" date="2017-08" db="EMBL/GenBank/DDBJ databases">
        <title>The complete genome sequence of Nocardiopsis gilva YIM 90087.</title>
        <authorList>
            <person name="Yin M."/>
            <person name="Tang S."/>
        </authorList>
    </citation>
    <scope>NUCLEOTIDE SEQUENCE [LARGE SCALE GENOMIC DNA]</scope>
    <source>
        <strain evidence="3 4">YIM 90087</strain>
    </source>
</reference>
<dbReference type="PROSITE" id="PS00455">
    <property type="entry name" value="AMP_BINDING"/>
    <property type="match status" value="1"/>
</dbReference>
<dbReference type="SUPFAM" id="SSF56801">
    <property type="entry name" value="Acetyl-CoA synthetase-like"/>
    <property type="match status" value="1"/>
</dbReference>
<accession>A0A223S038</accession>
<evidence type="ECO:0000259" key="2">
    <source>
        <dbReference type="Pfam" id="PF13193"/>
    </source>
</evidence>
<feature type="domain" description="AMP-binding enzyme C-terminal" evidence="2">
    <location>
        <begin position="413"/>
        <end position="486"/>
    </location>
</feature>
<dbReference type="GO" id="GO:0031177">
    <property type="term" value="F:phosphopantetheine binding"/>
    <property type="evidence" value="ECO:0007669"/>
    <property type="project" value="TreeGrafter"/>
</dbReference>
<dbReference type="EMBL" id="CP022753">
    <property type="protein sequence ID" value="ASU81457.1"/>
    <property type="molecule type" value="Genomic_DNA"/>
</dbReference>
<gene>
    <name evidence="3" type="ORF">CDO52_00495</name>
</gene>
<dbReference type="InterPro" id="IPR010071">
    <property type="entry name" value="AA_adenyl_dom"/>
</dbReference>
<dbReference type="Pfam" id="PF00501">
    <property type="entry name" value="AMP-binding"/>
    <property type="match status" value="1"/>
</dbReference>
<dbReference type="InterPro" id="IPR020459">
    <property type="entry name" value="AMP-binding"/>
</dbReference>
<name>A0A223S038_9ACTN</name>
<dbReference type="InterPro" id="IPR025110">
    <property type="entry name" value="AMP-bd_C"/>
</dbReference>
<dbReference type="KEGG" id="ngv:CDO52_00495"/>
<dbReference type="InterPro" id="IPR045851">
    <property type="entry name" value="AMP-bd_C_sf"/>
</dbReference>
<dbReference type="GO" id="GO:0044550">
    <property type="term" value="P:secondary metabolite biosynthetic process"/>
    <property type="evidence" value="ECO:0007669"/>
    <property type="project" value="TreeGrafter"/>
</dbReference>
<dbReference type="RefSeq" id="WP_017619450.1">
    <property type="nucleotide sequence ID" value="NZ_ANBG01000243.1"/>
</dbReference>
<keyword evidence="3" id="KW-0436">Ligase</keyword>
<dbReference type="GO" id="GO:0043041">
    <property type="term" value="P:amino acid activation for nonribosomal peptide biosynthetic process"/>
    <property type="evidence" value="ECO:0007669"/>
    <property type="project" value="TreeGrafter"/>
</dbReference>
<dbReference type="GO" id="GO:0005737">
    <property type="term" value="C:cytoplasm"/>
    <property type="evidence" value="ECO:0007669"/>
    <property type="project" value="TreeGrafter"/>
</dbReference>
<dbReference type="PANTHER" id="PTHR45527:SF1">
    <property type="entry name" value="FATTY ACID SYNTHASE"/>
    <property type="match status" value="1"/>
</dbReference>